<sequence length="387" mass="44706">MSTRNKAIILAVKQGSMSTRAAAQQFNVSQRWVKELLSRYVREGQTAFQPRSKRPKTTPNRTPEPIRERIKELREHLTQQGLDAGPETIATHLANENLYVPAKSTIHRILRTQGLVTDNPKKRPKSSYTRFQAEQPNQLWQSDFTHCRLADNTDVEILNFLDDHSRYLLSITAYKRVTGRNVVTQFENTTHEHGRPQSMLTDNGLVYTTRLTNFTRGIEPAKNLFEKTLQKWDIKQINGKPGHPQTQGKIERFHRTLKQWLTRQKPAHTIAELNTQLTHFQTIYSTLRPHKGAGRKPPIHAYQARPKATPQPLPQNEYRVRTDKVDKFGKLTIRYDGKLRHLGMGVAYRGHKIRMLIDNADITVIDTKTGEILKQFEIDPNKNYQGL</sequence>
<keyword evidence="4" id="KW-1185">Reference proteome</keyword>
<feature type="region of interest" description="Disordered" evidence="1">
    <location>
        <begin position="288"/>
        <end position="314"/>
    </location>
</feature>
<dbReference type="Proteomes" id="UP000523863">
    <property type="component" value="Unassembled WGS sequence"/>
</dbReference>
<feature type="domain" description="Integrase catalytic" evidence="2">
    <location>
        <begin position="132"/>
        <end position="305"/>
    </location>
</feature>
<dbReference type="Gene3D" id="3.30.420.10">
    <property type="entry name" value="Ribonuclease H-like superfamily/Ribonuclease H"/>
    <property type="match status" value="1"/>
</dbReference>
<dbReference type="InterPro" id="IPR012337">
    <property type="entry name" value="RNaseH-like_sf"/>
</dbReference>
<dbReference type="SUPFAM" id="SSF46689">
    <property type="entry name" value="Homeodomain-like"/>
    <property type="match status" value="1"/>
</dbReference>
<dbReference type="NCBIfam" id="NF033577">
    <property type="entry name" value="transpos_IS481"/>
    <property type="match status" value="1"/>
</dbReference>
<feature type="compositionally biased region" description="Basic residues" evidence="1">
    <location>
        <begin position="288"/>
        <end position="298"/>
    </location>
</feature>
<gene>
    <name evidence="3" type="ORF">BKA12_002193</name>
</gene>
<dbReference type="InterPro" id="IPR036397">
    <property type="entry name" value="RNaseH_sf"/>
</dbReference>
<organism evidence="3 4">
    <name type="scientific">Neomicrococcus lactis</name>
    <dbReference type="NCBI Taxonomy" id="732241"/>
    <lineage>
        <taxon>Bacteria</taxon>
        <taxon>Bacillati</taxon>
        <taxon>Actinomycetota</taxon>
        <taxon>Actinomycetes</taxon>
        <taxon>Micrococcales</taxon>
        <taxon>Micrococcaceae</taxon>
        <taxon>Neomicrococcus</taxon>
    </lineage>
</organism>
<dbReference type="InterPro" id="IPR001584">
    <property type="entry name" value="Integrase_cat-core"/>
</dbReference>
<dbReference type="InterPro" id="IPR009057">
    <property type="entry name" value="Homeodomain-like_sf"/>
</dbReference>
<evidence type="ECO:0000313" key="4">
    <source>
        <dbReference type="Proteomes" id="UP000523863"/>
    </source>
</evidence>
<dbReference type="InterPro" id="IPR047656">
    <property type="entry name" value="IS481-like_transpos"/>
</dbReference>
<evidence type="ECO:0000313" key="3">
    <source>
        <dbReference type="EMBL" id="MBB5599113.1"/>
    </source>
</evidence>
<dbReference type="Pfam" id="PF13565">
    <property type="entry name" value="HTH_32"/>
    <property type="match status" value="1"/>
</dbReference>
<reference evidence="3 4" key="1">
    <citation type="submission" date="2020-08" db="EMBL/GenBank/DDBJ databases">
        <title>Sequencing the genomes of 1000 actinobacteria strains.</title>
        <authorList>
            <person name="Klenk H.-P."/>
        </authorList>
    </citation>
    <scope>NUCLEOTIDE SEQUENCE [LARGE SCALE GENOMIC DNA]</scope>
    <source>
        <strain evidence="3 4">DSM 23694</strain>
    </source>
</reference>
<dbReference type="PROSITE" id="PS50994">
    <property type="entry name" value="INTEGRASE"/>
    <property type="match status" value="1"/>
</dbReference>
<dbReference type="EMBL" id="JACHBL010000001">
    <property type="protein sequence ID" value="MBB5599113.1"/>
    <property type="molecule type" value="Genomic_DNA"/>
</dbReference>
<dbReference type="PANTHER" id="PTHR35004:SF7">
    <property type="entry name" value="INTEGRASE PROTEIN"/>
    <property type="match status" value="1"/>
</dbReference>
<dbReference type="SUPFAM" id="SSF53098">
    <property type="entry name" value="Ribonuclease H-like"/>
    <property type="match status" value="1"/>
</dbReference>
<dbReference type="Pfam" id="PF13683">
    <property type="entry name" value="rve_3"/>
    <property type="match status" value="1"/>
</dbReference>
<accession>A0A7W8YCN8</accession>
<name>A0A7W8YCN8_9MICC</name>
<feature type="region of interest" description="Disordered" evidence="1">
    <location>
        <begin position="44"/>
        <end position="65"/>
    </location>
</feature>
<dbReference type="RefSeq" id="WP_221228087.1">
    <property type="nucleotide sequence ID" value="NZ_JACHBL010000001.1"/>
</dbReference>
<dbReference type="GO" id="GO:0015074">
    <property type="term" value="P:DNA integration"/>
    <property type="evidence" value="ECO:0007669"/>
    <property type="project" value="InterPro"/>
</dbReference>
<evidence type="ECO:0000256" key="1">
    <source>
        <dbReference type="SAM" id="MobiDB-lite"/>
    </source>
</evidence>
<protein>
    <submittedName>
        <fullName evidence="3">Transposase InsO family protein</fullName>
    </submittedName>
</protein>
<dbReference type="GO" id="GO:0003676">
    <property type="term" value="F:nucleic acid binding"/>
    <property type="evidence" value="ECO:0007669"/>
    <property type="project" value="InterPro"/>
</dbReference>
<evidence type="ECO:0000259" key="2">
    <source>
        <dbReference type="PROSITE" id="PS50994"/>
    </source>
</evidence>
<proteinExistence type="predicted"/>
<comment type="caution">
    <text evidence="3">The sequence shown here is derived from an EMBL/GenBank/DDBJ whole genome shotgun (WGS) entry which is preliminary data.</text>
</comment>
<dbReference type="PANTHER" id="PTHR35004">
    <property type="entry name" value="TRANSPOSASE RV3428C-RELATED"/>
    <property type="match status" value="1"/>
</dbReference>
<dbReference type="AlphaFoldDB" id="A0A7W8YCN8"/>